<evidence type="ECO:0000256" key="5">
    <source>
        <dbReference type="ARBA" id="ARBA00022898"/>
    </source>
</evidence>
<dbReference type="RefSeq" id="WP_184111948.1">
    <property type="nucleotide sequence ID" value="NZ_BNAJ01000005.1"/>
</dbReference>
<dbReference type="Gene3D" id="3.90.1150.10">
    <property type="entry name" value="Aspartate Aminotransferase, domain 1"/>
    <property type="match status" value="1"/>
</dbReference>
<dbReference type="InterPro" id="IPR015424">
    <property type="entry name" value="PyrdxlP-dep_Trfase"/>
</dbReference>
<dbReference type="AlphaFoldDB" id="A0A7W8NRH4"/>
<evidence type="ECO:0000256" key="2">
    <source>
        <dbReference type="ARBA" id="ARBA00008954"/>
    </source>
</evidence>
<dbReference type="InterPro" id="IPR015421">
    <property type="entry name" value="PyrdxlP-dep_Trfase_major"/>
</dbReference>
<dbReference type="InterPro" id="IPR005814">
    <property type="entry name" value="Aminotrans_3"/>
</dbReference>
<evidence type="ECO:0000313" key="8">
    <source>
        <dbReference type="EMBL" id="MBB5376893.1"/>
    </source>
</evidence>
<dbReference type="GO" id="GO:0034386">
    <property type="term" value="F:4-aminobutyrate:2-oxoglutarate transaminase activity"/>
    <property type="evidence" value="ECO:0007669"/>
    <property type="project" value="UniProtKB-EC"/>
</dbReference>
<keyword evidence="4 8" id="KW-0808">Transferase</keyword>
<dbReference type="SUPFAM" id="SSF53383">
    <property type="entry name" value="PLP-dependent transferases"/>
    <property type="match status" value="1"/>
</dbReference>
<evidence type="ECO:0000256" key="3">
    <source>
        <dbReference type="ARBA" id="ARBA00022576"/>
    </source>
</evidence>
<dbReference type="PANTHER" id="PTHR11986">
    <property type="entry name" value="AMINOTRANSFERASE CLASS III"/>
    <property type="match status" value="1"/>
</dbReference>
<dbReference type="PIRSF" id="PIRSF000521">
    <property type="entry name" value="Transaminase_4ab_Lys_Orn"/>
    <property type="match status" value="1"/>
</dbReference>
<evidence type="ECO:0000313" key="10">
    <source>
        <dbReference type="Proteomes" id="UP000619376"/>
    </source>
</evidence>
<proteinExistence type="inferred from homology"/>
<dbReference type="NCBIfam" id="TIGR00700">
    <property type="entry name" value="GABAtrnsam"/>
    <property type="match status" value="1"/>
</dbReference>
<evidence type="ECO:0000256" key="4">
    <source>
        <dbReference type="ARBA" id="ARBA00022679"/>
    </source>
</evidence>
<organism evidence="8 9">
    <name type="scientific">Deinococcus metalli</name>
    <dbReference type="NCBI Taxonomy" id="1141878"/>
    <lineage>
        <taxon>Bacteria</taxon>
        <taxon>Thermotogati</taxon>
        <taxon>Deinococcota</taxon>
        <taxon>Deinococci</taxon>
        <taxon>Deinococcales</taxon>
        <taxon>Deinococcaceae</taxon>
        <taxon>Deinococcus</taxon>
    </lineage>
</organism>
<dbReference type="Proteomes" id="UP000539473">
    <property type="component" value="Unassembled WGS sequence"/>
</dbReference>
<gene>
    <name evidence="7" type="ORF">GCM10017781_23210</name>
    <name evidence="8" type="ORF">HNQ07_002357</name>
</gene>
<dbReference type="CDD" id="cd00610">
    <property type="entry name" value="OAT_like"/>
    <property type="match status" value="1"/>
</dbReference>
<dbReference type="PANTHER" id="PTHR11986:SF58">
    <property type="entry name" value="LEUCINE_METHIONINE RACEMASE"/>
    <property type="match status" value="1"/>
</dbReference>
<dbReference type="PROSITE" id="PS00600">
    <property type="entry name" value="AA_TRANSFER_CLASS_3"/>
    <property type="match status" value="1"/>
</dbReference>
<dbReference type="InterPro" id="IPR050103">
    <property type="entry name" value="Class-III_PLP-dep_AT"/>
</dbReference>
<dbReference type="Proteomes" id="UP000619376">
    <property type="component" value="Unassembled WGS sequence"/>
</dbReference>
<dbReference type="FunFam" id="3.40.640.10:FF:000013">
    <property type="entry name" value="4-aminobutyrate aminotransferase"/>
    <property type="match status" value="1"/>
</dbReference>
<dbReference type="GO" id="GO:0047298">
    <property type="term" value="F:(S)-3-amino-2-methylpropionate transaminase activity"/>
    <property type="evidence" value="ECO:0007669"/>
    <property type="project" value="UniProtKB-EC"/>
</dbReference>
<reference evidence="8 9" key="3">
    <citation type="submission" date="2020-08" db="EMBL/GenBank/DDBJ databases">
        <title>Genomic Encyclopedia of Type Strains, Phase IV (KMG-IV): sequencing the most valuable type-strain genomes for metagenomic binning, comparative biology and taxonomic classification.</title>
        <authorList>
            <person name="Goeker M."/>
        </authorList>
    </citation>
    <scope>NUCLEOTIDE SEQUENCE [LARGE SCALE GENOMIC DNA]</scope>
    <source>
        <strain evidence="8 9">DSM 27521</strain>
    </source>
</reference>
<evidence type="ECO:0000256" key="6">
    <source>
        <dbReference type="RuleBase" id="RU003560"/>
    </source>
</evidence>
<dbReference type="InterPro" id="IPR049704">
    <property type="entry name" value="Aminotrans_3_PPA_site"/>
</dbReference>
<reference evidence="10" key="2">
    <citation type="journal article" date="2019" name="Int. J. Syst. Evol. Microbiol.">
        <title>The Global Catalogue of Microorganisms (GCM) 10K type strain sequencing project: providing services to taxonomists for standard genome sequencing and annotation.</title>
        <authorList>
            <consortium name="The Broad Institute Genomics Platform"/>
            <consortium name="The Broad Institute Genome Sequencing Center for Infectious Disease"/>
            <person name="Wu L."/>
            <person name="Ma J."/>
        </authorList>
    </citation>
    <scope>NUCLEOTIDE SEQUENCE [LARGE SCALE GENOMIC DNA]</scope>
    <source>
        <strain evidence="10">CGMCC 1.18437</strain>
    </source>
</reference>
<sequence>MTVTTRTEDLLALRRTEIPRGVSLAHPIVAAHAEGVRMWDIEGREYHDWIGGIGVLNVGHSHPAVVAAVQEQLAAFTHTAFQVTLYEPYLRLAQRLNARFPGSAPAKTLFLTTGAEATENAVKIARAYTNRPAVISFTHSFHGRTLLGMTMTGKKAYYAQNFGPFAPDVYHAPFPYEYRGTSVPAALEGLHELLRTTVDPSRVAAIILEPVLGEGGFLPAPPEFLRALRQLCDEHGIVFIADEIQSGVGRTGQFWAIEASGVQPDLLTFAKSIGGGLPISGVTGRADVMDAPAVGGLGGTYAGNPLACAAGLAVLDLFEDGTLLAHARHVGERLHAAFTALQAEVPGIGDVRGQGPMIAMEFVKDRGGREPDPELATRVVEEARARGLLLLKAGMYASVIRVLVPLTVSDDELDEGLERFAAAVRAAQSPLS</sequence>
<keyword evidence="5 6" id="KW-0663">Pyridoxal phosphate</keyword>
<reference evidence="7" key="4">
    <citation type="submission" date="2024-05" db="EMBL/GenBank/DDBJ databases">
        <authorList>
            <person name="Sun Q."/>
            <person name="Zhou Y."/>
        </authorList>
    </citation>
    <scope>NUCLEOTIDE SEQUENCE</scope>
    <source>
        <strain evidence="7">CGMCC 1.18437</strain>
    </source>
</reference>
<dbReference type="GO" id="GO:0042802">
    <property type="term" value="F:identical protein binding"/>
    <property type="evidence" value="ECO:0007669"/>
    <property type="project" value="TreeGrafter"/>
</dbReference>
<comment type="cofactor">
    <cofactor evidence="1">
        <name>pyridoxal 5'-phosphate</name>
        <dbReference type="ChEBI" id="CHEBI:597326"/>
    </cofactor>
</comment>
<evidence type="ECO:0000313" key="7">
    <source>
        <dbReference type="EMBL" id="GHF46142.1"/>
    </source>
</evidence>
<comment type="similarity">
    <text evidence="2 6">Belongs to the class-III pyridoxal-phosphate-dependent aminotransferase family.</text>
</comment>
<dbReference type="InterPro" id="IPR004632">
    <property type="entry name" value="4NH2But_aminotransferase_bac"/>
</dbReference>
<dbReference type="EMBL" id="JACHFK010000005">
    <property type="protein sequence ID" value="MBB5376893.1"/>
    <property type="molecule type" value="Genomic_DNA"/>
</dbReference>
<evidence type="ECO:0000256" key="1">
    <source>
        <dbReference type="ARBA" id="ARBA00001933"/>
    </source>
</evidence>
<name>A0A7W8NRH4_9DEIO</name>
<evidence type="ECO:0000313" key="9">
    <source>
        <dbReference type="Proteomes" id="UP000539473"/>
    </source>
</evidence>
<comment type="caution">
    <text evidence="8">The sequence shown here is derived from an EMBL/GenBank/DDBJ whole genome shotgun (WGS) entry which is preliminary data.</text>
</comment>
<reference evidence="7" key="1">
    <citation type="journal article" date="2014" name="Int. J. Syst. Evol. Microbiol.">
        <title>Complete genome of a new Firmicutes species belonging to the dominant human colonic microbiota ('Ruminococcus bicirculans') reveals two chromosomes and a selective capacity to utilize plant glucans.</title>
        <authorList>
            <consortium name="NISC Comparative Sequencing Program"/>
            <person name="Wegmann U."/>
            <person name="Louis P."/>
            <person name="Goesmann A."/>
            <person name="Henrissat B."/>
            <person name="Duncan S.H."/>
            <person name="Flint H.J."/>
        </authorList>
    </citation>
    <scope>NUCLEOTIDE SEQUENCE</scope>
    <source>
        <strain evidence="7">CGMCC 1.18437</strain>
    </source>
</reference>
<accession>A0A7W8NRH4</accession>
<dbReference type="GO" id="GO:0009448">
    <property type="term" value="P:gamma-aminobutyric acid metabolic process"/>
    <property type="evidence" value="ECO:0007669"/>
    <property type="project" value="InterPro"/>
</dbReference>
<dbReference type="EC" id="2.6.1.22" evidence="8"/>
<dbReference type="Pfam" id="PF00202">
    <property type="entry name" value="Aminotran_3"/>
    <property type="match status" value="1"/>
</dbReference>
<dbReference type="GO" id="GO:0030170">
    <property type="term" value="F:pyridoxal phosphate binding"/>
    <property type="evidence" value="ECO:0007669"/>
    <property type="project" value="InterPro"/>
</dbReference>
<dbReference type="EMBL" id="BNAJ01000005">
    <property type="protein sequence ID" value="GHF46142.1"/>
    <property type="molecule type" value="Genomic_DNA"/>
</dbReference>
<protein>
    <submittedName>
        <fullName evidence="8">4-aminobutyrate aminotransferase/(S)-3-amino-2-methylpropionate transaminase</fullName>
        <ecNumber evidence="8">2.6.1.19</ecNumber>
        <ecNumber evidence="8">2.6.1.22</ecNumber>
    </submittedName>
    <submittedName>
        <fullName evidence="7">4-aminobutyrate transaminase</fullName>
    </submittedName>
</protein>
<keyword evidence="10" id="KW-1185">Reference proteome</keyword>
<keyword evidence="3 8" id="KW-0032">Aminotransferase</keyword>
<dbReference type="Gene3D" id="3.40.640.10">
    <property type="entry name" value="Type I PLP-dependent aspartate aminotransferase-like (Major domain)"/>
    <property type="match status" value="1"/>
</dbReference>
<dbReference type="InterPro" id="IPR015422">
    <property type="entry name" value="PyrdxlP-dep_Trfase_small"/>
</dbReference>
<dbReference type="EC" id="2.6.1.19" evidence="8"/>